<reference evidence="2 3" key="1">
    <citation type="submission" date="2018-08" db="EMBL/GenBank/DDBJ databases">
        <title>Mucilaginibacter terrae sp. nov., isolated from manganese diggings.</title>
        <authorList>
            <person name="Huang Y."/>
            <person name="Zhou Z."/>
        </authorList>
    </citation>
    <scope>NUCLEOTIDE SEQUENCE [LARGE SCALE GENOMIC DNA]</scope>
    <source>
        <strain evidence="2 3">ZH6</strain>
    </source>
</reference>
<dbReference type="AlphaFoldDB" id="A0A3E2NV94"/>
<feature type="transmembrane region" description="Helical" evidence="1">
    <location>
        <begin position="69"/>
        <end position="87"/>
    </location>
</feature>
<dbReference type="EMBL" id="QWDE01000001">
    <property type="protein sequence ID" value="RFZ84928.1"/>
    <property type="molecule type" value="Genomic_DNA"/>
</dbReference>
<keyword evidence="1" id="KW-0472">Membrane</keyword>
<evidence type="ECO:0000313" key="2">
    <source>
        <dbReference type="EMBL" id="RFZ84928.1"/>
    </source>
</evidence>
<dbReference type="OrthoDB" id="794917at2"/>
<comment type="caution">
    <text evidence="2">The sequence shown here is derived from an EMBL/GenBank/DDBJ whole genome shotgun (WGS) entry which is preliminary data.</text>
</comment>
<dbReference type="Proteomes" id="UP000260823">
    <property type="component" value="Unassembled WGS sequence"/>
</dbReference>
<gene>
    <name evidence="2" type="ORF">DYU05_04800</name>
</gene>
<protein>
    <submittedName>
        <fullName evidence="2">Uncharacterized protein</fullName>
    </submittedName>
</protein>
<keyword evidence="3" id="KW-1185">Reference proteome</keyword>
<feature type="transmembrane region" description="Helical" evidence="1">
    <location>
        <begin position="119"/>
        <end position="140"/>
    </location>
</feature>
<feature type="transmembrane region" description="Helical" evidence="1">
    <location>
        <begin position="40"/>
        <end position="63"/>
    </location>
</feature>
<proteinExistence type="predicted"/>
<dbReference type="RefSeq" id="WP_117381830.1">
    <property type="nucleotide sequence ID" value="NZ_QWDE01000001.1"/>
</dbReference>
<organism evidence="2 3">
    <name type="scientific">Mucilaginibacter terrenus</name>
    <dbReference type="NCBI Taxonomy" id="2482727"/>
    <lineage>
        <taxon>Bacteria</taxon>
        <taxon>Pseudomonadati</taxon>
        <taxon>Bacteroidota</taxon>
        <taxon>Sphingobacteriia</taxon>
        <taxon>Sphingobacteriales</taxon>
        <taxon>Sphingobacteriaceae</taxon>
        <taxon>Mucilaginibacter</taxon>
    </lineage>
</organism>
<name>A0A3E2NV94_9SPHI</name>
<evidence type="ECO:0000256" key="1">
    <source>
        <dbReference type="SAM" id="Phobius"/>
    </source>
</evidence>
<evidence type="ECO:0000313" key="3">
    <source>
        <dbReference type="Proteomes" id="UP000260823"/>
    </source>
</evidence>
<feature type="transmembrane region" description="Helical" evidence="1">
    <location>
        <begin position="152"/>
        <end position="169"/>
    </location>
</feature>
<sequence>MKDFDHLMMVWQGQPKQEPAAVDEVLKQVKKGMNSITRNLFWGITGMIGALAGIVAVMLFFVFTSWVTYAGMAIIILTMVVYVVMMIRDYRLIHQRDVTTHPTEYLQSLKEYQKSRTKIYGWLYYLYVLLLSIGLAMYFYEVLASASIRFKVIAYGLTAGWLLFCTFYLKGRIFASEQEKLNVMIDRLVRLQEQFD</sequence>
<keyword evidence="1" id="KW-0812">Transmembrane</keyword>
<keyword evidence="1" id="KW-1133">Transmembrane helix</keyword>
<accession>A0A3E2NV94</accession>